<dbReference type="InterPro" id="IPR036249">
    <property type="entry name" value="Thioredoxin-like_sf"/>
</dbReference>
<dbReference type="EMBL" id="CP139960">
    <property type="protein sequence ID" value="WQD37258.1"/>
    <property type="molecule type" value="Genomic_DNA"/>
</dbReference>
<keyword evidence="1" id="KW-0676">Redox-active center</keyword>
<dbReference type="SUPFAM" id="SSF52833">
    <property type="entry name" value="Thioredoxin-like"/>
    <property type="match status" value="1"/>
</dbReference>
<keyword evidence="4" id="KW-1185">Reference proteome</keyword>
<protein>
    <submittedName>
        <fullName evidence="3">Thioredoxin family protein</fullName>
    </submittedName>
</protein>
<feature type="chain" id="PRO_5047471254" evidence="2">
    <location>
        <begin position="21"/>
        <end position="180"/>
    </location>
</feature>
<accession>A0ABZ0W3Q4</accession>
<evidence type="ECO:0000313" key="3">
    <source>
        <dbReference type="EMBL" id="WQD37258.1"/>
    </source>
</evidence>
<evidence type="ECO:0000256" key="1">
    <source>
        <dbReference type="ARBA" id="ARBA00023284"/>
    </source>
</evidence>
<dbReference type="RefSeq" id="WP_114792288.1">
    <property type="nucleotide sequence ID" value="NZ_CP139960.1"/>
</dbReference>
<dbReference type="Pfam" id="PF13899">
    <property type="entry name" value="Thioredoxin_7"/>
    <property type="match status" value="1"/>
</dbReference>
<evidence type="ECO:0000256" key="2">
    <source>
        <dbReference type="SAM" id="SignalP"/>
    </source>
</evidence>
<reference evidence="3 4" key="1">
    <citation type="submission" date="2023-12" db="EMBL/GenBank/DDBJ databases">
        <title>Genome sequencing and assembly of bacterial species from a model synthetic community.</title>
        <authorList>
            <person name="Hogle S.L."/>
        </authorList>
    </citation>
    <scope>NUCLEOTIDE SEQUENCE [LARGE SCALE GENOMIC DNA]</scope>
    <source>
        <strain evidence="3 4">HAMBI_3031</strain>
    </source>
</reference>
<keyword evidence="2" id="KW-0732">Signal</keyword>
<dbReference type="Gene3D" id="3.40.30.10">
    <property type="entry name" value="Glutaredoxin"/>
    <property type="match status" value="1"/>
</dbReference>
<proteinExistence type="predicted"/>
<evidence type="ECO:0000313" key="4">
    <source>
        <dbReference type="Proteomes" id="UP001325680"/>
    </source>
</evidence>
<organism evidence="3 4">
    <name type="scientific">Niabella yanshanensis</name>
    <dbReference type="NCBI Taxonomy" id="577386"/>
    <lineage>
        <taxon>Bacteria</taxon>
        <taxon>Pseudomonadati</taxon>
        <taxon>Bacteroidota</taxon>
        <taxon>Chitinophagia</taxon>
        <taxon>Chitinophagales</taxon>
        <taxon>Chitinophagaceae</taxon>
        <taxon>Niabella</taxon>
    </lineage>
</organism>
<dbReference type="PROSITE" id="PS00194">
    <property type="entry name" value="THIOREDOXIN_1"/>
    <property type="match status" value="1"/>
</dbReference>
<dbReference type="InterPro" id="IPR017937">
    <property type="entry name" value="Thioredoxin_CS"/>
</dbReference>
<gene>
    <name evidence="3" type="ORF">U0035_16435</name>
</gene>
<dbReference type="Proteomes" id="UP001325680">
    <property type="component" value="Chromosome"/>
</dbReference>
<sequence length="180" mass="19987">MVPKLALLFLFTGFTMVVTAQSTPVSADTILARAFSKAKKEKKNVFIIFHASWCGWCRKMDAAMSDPACKPFFDANYIVEHLTILESKDKRQLENQGAEALFKKYAPADSGIPFWLIYDAKGTLIADAKMPDGSNAGCPATADEVAHLIHTLKRSSSIGEETSKAIFERFRRNESVKQGY</sequence>
<name>A0ABZ0W3Q4_9BACT</name>
<feature type="signal peptide" evidence="2">
    <location>
        <begin position="1"/>
        <end position="20"/>
    </location>
</feature>